<dbReference type="Proteomes" id="UP000049023">
    <property type="component" value="Unassembled WGS sequence"/>
</dbReference>
<dbReference type="EMBL" id="CSAD01000870">
    <property type="protein sequence ID" value="COW55103.1"/>
    <property type="molecule type" value="Genomic_DNA"/>
</dbReference>
<dbReference type="Proteomes" id="UP000046947">
    <property type="component" value="Unassembled WGS sequence"/>
</dbReference>
<dbReference type="EMBL" id="CSAJ01000672">
    <property type="protein sequence ID" value="COX04586.1"/>
    <property type="molecule type" value="Genomic_DNA"/>
</dbReference>
<protein>
    <submittedName>
        <fullName evidence="12">Uncharacterized protein</fullName>
    </submittedName>
</protein>
<evidence type="ECO:0000313" key="17">
    <source>
        <dbReference type="Proteomes" id="UP000045842"/>
    </source>
</evidence>
<dbReference type="EMBL" id="CNGE01001025">
    <property type="protein sequence ID" value="CKT63012.1"/>
    <property type="molecule type" value="Genomic_DNA"/>
</dbReference>
<evidence type="ECO:0000313" key="1">
    <source>
        <dbReference type="EMBL" id="CFE64040.1"/>
    </source>
</evidence>
<reference evidence="12 24" key="5">
    <citation type="submission" date="2017-02" db="EMBL/GenBank/DDBJ databases">
        <title>Protein polymorphisms may explain contrasting epidemiological fitness of two variants of a multidrug-resistant Mycobacterium tuberculosis strain.</title>
        <authorList>
            <person name="Bigi M.M."/>
            <person name="Lopez B."/>
            <person name="Blanco F.C."/>
            <person name="Sasiain M.C."/>
            <person name="De La Barrera S."/>
            <person name="Ritacco V."/>
            <person name="Bigi F."/>
            <person name="Soria M.A."/>
        </authorList>
    </citation>
    <scope>NUCLEOTIDE SEQUENCE [LARGE SCALE GENOMIC DNA]</scope>
    <source>
        <strain evidence="12 24">6548</strain>
    </source>
</reference>
<evidence type="ECO:0000313" key="14">
    <source>
        <dbReference type="Proteomes" id="UP000039021"/>
    </source>
</evidence>
<dbReference type="Proteomes" id="UP000046680">
    <property type="component" value="Unassembled WGS sequence"/>
</dbReference>
<dbReference type="Proteomes" id="UP000039217">
    <property type="component" value="Unassembled WGS sequence"/>
</dbReference>
<evidence type="ECO:0000313" key="4">
    <source>
        <dbReference type="EMBL" id="CKQ89685.1"/>
    </source>
</evidence>
<evidence type="ECO:0000313" key="20">
    <source>
        <dbReference type="Proteomes" id="UP000048948"/>
    </source>
</evidence>
<dbReference type="Proteomes" id="UP000048948">
    <property type="component" value="Unassembled WGS sequence"/>
</dbReference>
<evidence type="ECO:0000313" key="16">
    <source>
        <dbReference type="Proteomes" id="UP000044938"/>
    </source>
</evidence>
<proteinExistence type="predicted"/>
<dbReference type="EMBL" id="CFOH01000635">
    <property type="protein sequence ID" value="CFE64040.1"/>
    <property type="molecule type" value="Genomic_DNA"/>
</dbReference>
<dbReference type="Proteomes" id="UP000044938">
    <property type="component" value="Unassembled WGS sequence"/>
</dbReference>
<reference evidence="12 24" key="4">
    <citation type="submission" date="2016-04" db="EMBL/GenBank/DDBJ databases">
        <authorList>
            <person name="Bigi M."/>
            <person name="Bigi F."/>
            <person name="Soria M.A."/>
        </authorList>
    </citation>
    <scope>NUCLEOTIDE SEQUENCE [LARGE SCALE GENOMIC DNA]</scope>
    <source>
        <strain evidence="12 24">6548</strain>
    </source>
</reference>
<evidence type="ECO:0000313" key="15">
    <source>
        <dbReference type="Proteomes" id="UP000039217"/>
    </source>
</evidence>
<dbReference type="EMBL" id="CNFT01000042">
    <property type="protein sequence ID" value="CKQ89685.1"/>
    <property type="molecule type" value="Genomic_DNA"/>
</dbReference>
<evidence type="ECO:0000313" key="7">
    <source>
        <dbReference type="EMBL" id="CNV44827.1"/>
    </source>
</evidence>
<evidence type="ECO:0000313" key="9">
    <source>
        <dbReference type="EMBL" id="COW75619.1"/>
    </source>
</evidence>
<reference evidence="6 22" key="1">
    <citation type="submission" date="2015-03" db="EMBL/GenBank/DDBJ databases">
        <authorList>
            <consortium name="Pathogen Informatics"/>
            <person name="Murphy D."/>
        </authorList>
    </citation>
    <scope>NUCLEOTIDE SEQUENCE</scope>
    <source>
        <strain evidence="6 22">0268S</strain>
        <strain evidence="11">N09902308</strain>
    </source>
</reference>
<name>A0A0T9ZD17_MYCTX</name>
<evidence type="ECO:0000313" key="2">
    <source>
        <dbReference type="EMBL" id="CFR92836.1"/>
    </source>
</evidence>
<organism evidence="12 24">
    <name type="scientific">Mycobacterium tuberculosis</name>
    <dbReference type="NCBI Taxonomy" id="1773"/>
    <lineage>
        <taxon>Bacteria</taxon>
        <taxon>Bacillati</taxon>
        <taxon>Actinomycetota</taxon>
        <taxon>Actinomycetes</taxon>
        <taxon>Mycobacteriales</taxon>
        <taxon>Mycobacteriaceae</taxon>
        <taxon>Mycobacterium</taxon>
        <taxon>Mycobacterium tuberculosis complex</taxon>
    </lineage>
</organism>
<evidence type="ECO:0000313" key="5">
    <source>
        <dbReference type="EMBL" id="CKT63012.1"/>
    </source>
</evidence>
<dbReference type="Proteomes" id="UP000038802">
    <property type="component" value="Unassembled WGS sequence"/>
</dbReference>
<reference evidence="13 14" key="2">
    <citation type="submission" date="2015-03" db="EMBL/GenBank/DDBJ databases">
        <authorList>
            <consortium name="Pathogen Informatics"/>
        </authorList>
    </citation>
    <scope>NUCLEOTIDE SEQUENCE [LARGE SCALE GENOMIC DNA]</scope>
    <source>
        <strain evidence="5 20">Bir 172</strain>
        <strain evidence="4 23">Bir 185</strain>
        <strain evidence="3 21">Bir 187</strain>
        <strain evidence="2 18">C09601061</strain>
        <strain evidence="7 15">D00501624</strain>
        <strain evidence="8 17">G09801536</strain>
        <strain evidence="1 19">H09601792</strain>
        <strain evidence="13">K00500041</strain>
        <strain evidence="10 16">M09401471</strain>
        <strain evidence="14">N09902308</strain>
    </source>
</reference>
<dbReference type="Proteomes" id="UP000050139">
    <property type="component" value="Unassembled WGS sequence"/>
</dbReference>
<dbReference type="EMBL" id="COPH01000053">
    <property type="protein sequence ID" value="CLX11965.1"/>
    <property type="molecule type" value="Genomic_DNA"/>
</dbReference>
<evidence type="ECO:0000313" key="8">
    <source>
        <dbReference type="EMBL" id="COW55103.1"/>
    </source>
</evidence>
<dbReference type="EMBL" id="CSBK01000350">
    <property type="protein sequence ID" value="COX29466.1"/>
    <property type="molecule type" value="Genomic_DNA"/>
</dbReference>
<reference evidence="9" key="3">
    <citation type="submission" date="2015-03" db="EMBL/GenBank/DDBJ databases">
        <authorList>
            <person name="Murphy D."/>
        </authorList>
    </citation>
    <scope>NUCLEOTIDE SEQUENCE [LARGE SCALE GENOMIC DNA]</scope>
    <source>
        <strain evidence="9">K00500041</strain>
    </source>
</reference>
<evidence type="ECO:0000313" key="3">
    <source>
        <dbReference type="EMBL" id="CKQ85597.1"/>
    </source>
</evidence>
<sequence>MANPSQAVAAAAIGSGPAPANISAELISGGSTEKFIVQPSLRAPRDQR</sequence>
<dbReference type="Proteomes" id="UP000045842">
    <property type="component" value="Unassembled WGS sequence"/>
</dbReference>
<dbReference type="PATRIC" id="fig|1773.211.peg.3616"/>
<evidence type="ECO:0000313" key="6">
    <source>
        <dbReference type="EMBL" id="CLX11965.1"/>
    </source>
</evidence>
<dbReference type="Proteomes" id="UP000189452">
    <property type="component" value="Chromosome"/>
</dbReference>
<evidence type="ECO:0000313" key="23">
    <source>
        <dbReference type="Proteomes" id="UP000050164"/>
    </source>
</evidence>
<dbReference type="AlphaFoldDB" id="A0A0T9ZD17"/>
<evidence type="ECO:0000313" key="13">
    <source>
        <dbReference type="Proteomes" id="UP000038802"/>
    </source>
</evidence>
<dbReference type="EMBL" id="CSAE01000680">
    <property type="protein sequence ID" value="COW75619.1"/>
    <property type="molecule type" value="Genomic_DNA"/>
</dbReference>
<dbReference type="EMBL" id="LWDQ01000001">
    <property type="protein sequence ID" value="OMH59676.1"/>
    <property type="molecule type" value="Genomic_DNA"/>
</dbReference>
<evidence type="ECO:0000313" key="21">
    <source>
        <dbReference type="Proteomes" id="UP000049023"/>
    </source>
</evidence>
<evidence type="ECO:0000313" key="24">
    <source>
        <dbReference type="Proteomes" id="UP000189452"/>
    </source>
</evidence>
<evidence type="ECO:0000313" key="22">
    <source>
        <dbReference type="Proteomes" id="UP000050139"/>
    </source>
</evidence>
<evidence type="ECO:0000313" key="10">
    <source>
        <dbReference type="EMBL" id="COX04586.1"/>
    </source>
</evidence>
<accession>A0A0T9ZD17</accession>
<gene>
    <name evidence="12" type="ORF">A4S10_01847</name>
    <name evidence="2" type="ORF">ERS007657_03028</name>
    <name evidence="7" type="ORF">ERS007661_02409</name>
    <name evidence="8" type="ORF">ERS007679_04007</name>
    <name evidence="1" type="ORF">ERS007688_03161</name>
    <name evidence="9" type="ORF">ERS007703_04168</name>
    <name evidence="10" type="ORF">ERS007720_03802</name>
    <name evidence="11" type="ORF">ERS007739_01023</name>
    <name evidence="5" type="ORF">ERS027646_03910</name>
    <name evidence="4" type="ORF">ERS027659_00337</name>
    <name evidence="3" type="ORF">ERS027661_00175</name>
    <name evidence="6" type="ORF">ERS094118_04057</name>
</gene>
<dbReference type="EMBL" id="CQQC01000841">
    <property type="protein sequence ID" value="CNV44827.1"/>
    <property type="molecule type" value="Genomic_DNA"/>
</dbReference>
<dbReference type="Proteomes" id="UP000050164">
    <property type="component" value="Unassembled WGS sequence"/>
</dbReference>
<evidence type="ECO:0000313" key="18">
    <source>
        <dbReference type="Proteomes" id="UP000046680"/>
    </source>
</evidence>
<dbReference type="EMBL" id="CNFU01000018">
    <property type="protein sequence ID" value="CKQ85597.1"/>
    <property type="molecule type" value="Genomic_DNA"/>
</dbReference>
<dbReference type="Proteomes" id="UP000039021">
    <property type="component" value="Unassembled WGS sequence"/>
</dbReference>
<evidence type="ECO:0000313" key="11">
    <source>
        <dbReference type="EMBL" id="COX29466.1"/>
    </source>
</evidence>
<evidence type="ECO:0000313" key="19">
    <source>
        <dbReference type="Proteomes" id="UP000046947"/>
    </source>
</evidence>
<dbReference type="EMBL" id="CGCX01001328">
    <property type="protein sequence ID" value="CFR92836.1"/>
    <property type="molecule type" value="Genomic_DNA"/>
</dbReference>
<evidence type="ECO:0000313" key="12">
    <source>
        <dbReference type="EMBL" id="OMH59676.1"/>
    </source>
</evidence>